<evidence type="ECO:0000313" key="3">
    <source>
        <dbReference type="Proteomes" id="UP000000763"/>
    </source>
</evidence>
<dbReference type="AlphaFoldDB" id="A0A5S6R6S8"/>
<sequence>MEPRPSYAKLEFKWSMGTTSRSGAQDQPKVKSLTRRGLSILYRVEFIVSEFYLKTKATHDPRTNVPQYPIYPVYGYTQLIMARQPLLRRSNLNTADVDPSQIHRLSSLLCSQSQVTNLVWPNLCRERERRSYDFEKRHAYSNIWRTTLSSQLPSSYCEPGADKDVFSEVNYLIQQLRVQPRRVVEEWAAKTTPDRFVGFNGVDPHEPSVLHGLEDRESSSSNTPCEVNVIDGEGTSDAAARATVDLTRTPAQHLNTINSILRESPFDPVLHPDGDLWVQRIWDTVANLNNAFAAVAEPPARDLPRLPIQGEEVHKEADVEVSEDPSNHPSRDLGRNPHKCITTWSSPLDHTVPRTTLITLNAALLHDGMIMRIKEVILARTETGRIAKAITMMTIVNNESKATMVEVDNETMVIDNDGTHVPQPLVGTGDEDAGPGVAPQA</sequence>
<feature type="region of interest" description="Disordered" evidence="1">
    <location>
        <begin position="316"/>
        <end position="336"/>
    </location>
</feature>
<name>A0A5S6R6S8_ORYSJ</name>
<gene>
    <name evidence="2" type="primary">OSJNBa0026A15.20</name>
</gene>
<dbReference type="Proteomes" id="UP000000763">
    <property type="component" value="Chromosome 3"/>
</dbReference>
<protein>
    <submittedName>
        <fullName evidence="2">Uncharacterized protein</fullName>
    </submittedName>
</protein>
<organism evidence="2 3">
    <name type="scientific">Oryza sativa subsp. japonica</name>
    <name type="common">Rice</name>
    <dbReference type="NCBI Taxonomy" id="39947"/>
    <lineage>
        <taxon>Eukaryota</taxon>
        <taxon>Viridiplantae</taxon>
        <taxon>Streptophyta</taxon>
        <taxon>Embryophyta</taxon>
        <taxon>Tracheophyta</taxon>
        <taxon>Spermatophyta</taxon>
        <taxon>Magnoliopsida</taxon>
        <taxon>Liliopsida</taxon>
        <taxon>Poales</taxon>
        <taxon>Poaceae</taxon>
        <taxon>BOP clade</taxon>
        <taxon>Oryzoideae</taxon>
        <taxon>Oryzeae</taxon>
        <taxon>Oryzinae</taxon>
        <taxon>Oryza</taxon>
        <taxon>Oryza sativa</taxon>
    </lineage>
</organism>
<accession>A0A5S6R6S8</accession>
<reference evidence="3" key="2">
    <citation type="journal article" date="2008" name="Nucleic Acids Res.">
        <title>The rice annotation project database (RAP-DB): 2008 update.</title>
        <authorList>
            <consortium name="The rice annotation project (RAP)"/>
        </authorList>
    </citation>
    <scope>GENOME REANNOTATION</scope>
    <source>
        <strain evidence="3">cv. Nipponbare</strain>
    </source>
</reference>
<evidence type="ECO:0000256" key="1">
    <source>
        <dbReference type="SAM" id="MobiDB-lite"/>
    </source>
</evidence>
<dbReference type="EMBL" id="AC084404">
    <property type="protein sequence ID" value="AAK50607.1"/>
    <property type="molecule type" value="Genomic_DNA"/>
</dbReference>
<feature type="compositionally biased region" description="Basic and acidic residues" evidence="1">
    <location>
        <begin position="325"/>
        <end position="335"/>
    </location>
</feature>
<evidence type="ECO:0000313" key="2">
    <source>
        <dbReference type="EMBL" id="AAK50607.1"/>
    </source>
</evidence>
<proteinExistence type="predicted"/>
<reference evidence="3" key="1">
    <citation type="journal article" date="2005" name="Nature">
        <title>The map-based sequence of the rice genome.</title>
        <authorList>
            <consortium name="International rice genome sequencing project (IRGSP)"/>
            <person name="Matsumoto T."/>
            <person name="Wu J."/>
            <person name="Kanamori H."/>
            <person name="Katayose Y."/>
            <person name="Fujisawa M."/>
            <person name="Namiki N."/>
            <person name="Mizuno H."/>
            <person name="Yamamoto K."/>
            <person name="Antonio B.A."/>
            <person name="Baba T."/>
            <person name="Sakata K."/>
            <person name="Nagamura Y."/>
            <person name="Aoki H."/>
            <person name="Arikawa K."/>
            <person name="Arita K."/>
            <person name="Bito T."/>
            <person name="Chiden Y."/>
            <person name="Fujitsuka N."/>
            <person name="Fukunaka R."/>
            <person name="Hamada M."/>
            <person name="Harada C."/>
            <person name="Hayashi A."/>
            <person name="Hijishita S."/>
            <person name="Honda M."/>
            <person name="Hosokawa S."/>
            <person name="Ichikawa Y."/>
            <person name="Idonuma A."/>
            <person name="Iijima M."/>
            <person name="Ikeda M."/>
            <person name="Ikeno M."/>
            <person name="Ito K."/>
            <person name="Ito S."/>
            <person name="Ito T."/>
            <person name="Ito Y."/>
            <person name="Ito Y."/>
            <person name="Iwabuchi A."/>
            <person name="Kamiya K."/>
            <person name="Karasawa W."/>
            <person name="Kurita K."/>
            <person name="Katagiri S."/>
            <person name="Kikuta A."/>
            <person name="Kobayashi H."/>
            <person name="Kobayashi N."/>
            <person name="Machita K."/>
            <person name="Maehara T."/>
            <person name="Masukawa M."/>
            <person name="Mizubayashi T."/>
            <person name="Mukai Y."/>
            <person name="Nagasaki H."/>
            <person name="Nagata Y."/>
            <person name="Naito S."/>
            <person name="Nakashima M."/>
            <person name="Nakama Y."/>
            <person name="Nakamichi Y."/>
            <person name="Nakamura M."/>
            <person name="Meguro A."/>
            <person name="Negishi M."/>
            <person name="Ohta I."/>
            <person name="Ohta T."/>
            <person name="Okamoto M."/>
            <person name="Ono N."/>
            <person name="Saji S."/>
            <person name="Sakaguchi M."/>
            <person name="Sakai K."/>
            <person name="Shibata M."/>
            <person name="Shimokawa T."/>
            <person name="Song J."/>
            <person name="Takazaki Y."/>
            <person name="Terasawa K."/>
            <person name="Tsugane M."/>
            <person name="Tsuji K."/>
            <person name="Ueda S."/>
            <person name="Waki K."/>
            <person name="Yamagata H."/>
            <person name="Yamamoto M."/>
            <person name="Yamamoto S."/>
            <person name="Yamane H."/>
            <person name="Yoshiki S."/>
            <person name="Yoshihara R."/>
            <person name="Yukawa K."/>
            <person name="Zhong H."/>
            <person name="Yano M."/>
            <person name="Yuan Q."/>
            <person name="Ouyang S."/>
            <person name="Liu J."/>
            <person name="Jones K.M."/>
            <person name="Gansberger K."/>
            <person name="Moffat K."/>
            <person name="Hill J."/>
            <person name="Bera J."/>
            <person name="Fadrosh D."/>
            <person name="Jin S."/>
            <person name="Johri S."/>
            <person name="Kim M."/>
            <person name="Overton L."/>
            <person name="Reardon M."/>
            <person name="Tsitrin T."/>
            <person name="Vuong H."/>
            <person name="Weaver B."/>
            <person name="Ciecko A."/>
            <person name="Tallon L."/>
            <person name="Jackson J."/>
            <person name="Pai G."/>
            <person name="Aken S.V."/>
            <person name="Utterback T."/>
            <person name="Reidmuller S."/>
            <person name="Feldblyum T."/>
            <person name="Hsiao J."/>
            <person name="Zismann V."/>
            <person name="Iobst S."/>
            <person name="de Vazeille A.R."/>
            <person name="Buell C.R."/>
            <person name="Ying K."/>
            <person name="Li Y."/>
            <person name="Lu T."/>
            <person name="Huang Y."/>
            <person name="Zhao Q."/>
            <person name="Feng Q."/>
            <person name="Zhang L."/>
            <person name="Zhu J."/>
            <person name="Weng Q."/>
            <person name="Mu J."/>
            <person name="Lu Y."/>
            <person name="Fan D."/>
            <person name="Liu Y."/>
            <person name="Guan J."/>
            <person name="Zhang Y."/>
            <person name="Yu S."/>
            <person name="Liu X."/>
            <person name="Zhang Y."/>
            <person name="Hong G."/>
            <person name="Han B."/>
            <person name="Choisne N."/>
            <person name="Demange N."/>
            <person name="Orjeda G."/>
            <person name="Samain S."/>
            <person name="Cattolico L."/>
            <person name="Pelletier E."/>
            <person name="Couloux A."/>
            <person name="Segurens B."/>
            <person name="Wincker P."/>
            <person name="D'Hont A."/>
            <person name="Scarpelli C."/>
            <person name="Weissenbach J."/>
            <person name="Salanoubat M."/>
            <person name="Quetier F."/>
            <person name="Yu Y."/>
            <person name="Kim H.R."/>
            <person name="Rambo T."/>
            <person name="Currie J."/>
            <person name="Collura K."/>
            <person name="Luo M."/>
            <person name="Yang T."/>
            <person name="Ammiraju J.S.S."/>
            <person name="Engler F."/>
            <person name="Soderlund C."/>
            <person name="Wing R.A."/>
            <person name="Palmer L.E."/>
            <person name="de la Bastide M."/>
            <person name="Spiegel L."/>
            <person name="Nascimento L."/>
            <person name="Zutavern T."/>
            <person name="O'Shaughnessy A."/>
            <person name="Dike S."/>
            <person name="Dedhia N."/>
            <person name="Preston R."/>
            <person name="Balija V."/>
            <person name="McCombie W.R."/>
            <person name="Chow T."/>
            <person name="Chen H."/>
            <person name="Chung M."/>
            <person name="Chen C."/>
            <person name="Shaw J."/>
            <person name="Wu H."/>
            <person name="Hsiao K."/>
            <person name="Chao Y."/>
            <person name="Chu M."/>
            <person name="Cheng C."/>
            <person name="Hour A."/>
            <person name="Lee P."/>
            <person name="Lin S."/>
            <person name="Lin Y."/>
            <person name="Liou J."/>
            <person name="Liu S."/>
            <person name="Hsing Y."/>
            <person name="Raghuvanshi S."/>
            <person name="Mohanty A."/>
            <person name="Bharti A.K."/>
            <person name="Gaur A."/>
            <person name="Gupta V."/>
            <person name="Kumar D."/>
            <person name="Ravi V."/>
            <person name="Vij S."/>
            <person name="Kapur A."/>
            <person name="Khurana P."/>
            <person name="Khurana P."/>
            <person name="Khurana J.P."/>
            <person name="Tyagi A.K."/>
            <person name="Gaikwad K."/>
            <person name="Singh A."/>
            <person name="Dalal V."/>
            <person name="Srivastava S."/>
            <person name="Dixit A."/>
            <person name="Pal A.K."/>
            <person name="Ghazi I.A."/>
            <person name="Yadav M."/>
            <person name="Pandit A."/>
            <person name="Bhargava A."/>
            <person name="Sureshbabu K."/>
            <person name="Batra K."/>
            <person name="Sharma T.R."/>
            <person name="Mohapatra T."/>
            <person name="Singh N.K."/>
            <person name="Messing J."/>
            <person name="Nelson A.B."/>
            <person name="Fuks G."/>
            <person name="Kavchok S."/>
            <person name="Keizer G."/>
            <person name="Linton E."/>
            <person name="Llaca V."/>
            <person name="Song R."/>
            <person name="Tanyolac B."/>
            <person name="Young S."/>
            <person name="Ho-Il K."/>
            <person name="Hahn J.H."/>
            <person name="Sangsakoo G."/>
            <person name="Vanavichit A."/>
            <person name="de Mattos Luiz.A.T."/>
            <person name="Zimmer P.D."/>
            <person name="Malone G."/>
            <person name="Dellagostin O."/>
            <person name="de Oliveira A.C."/>
            <person name="Bevan M."/>
            <person name="Bancroft I."/>
            <person name="Minx P."/>
            <person name="Cordum H."/>
            <person name="Wilson R."/>
            <person name="Cheng Z."/>
            <person name="Jin W."/>
            <person name="Jiang J."/>
            <person name="Leong S.A."/>
            <person name="Iwama H."/>
            <person name="Gojobori T."/>
            <person name="Itoh T."/>
            <person name="Niimura Y."/>
            <person name="Fujii Y."/>
            <person name="Habara T."/>
            <person name="Sakai H."/>
            <person name="Sato Y."/>
            <person name="Wilson G."/>
            <person name="Kumar K."/>
            <person name="McCouch S."/>
            <person name="Juretic N."/>
            <person name="Hoen D."/>
            <person name="Wright S."/>
            <person name="Bruskiewich R."/>
            <person name="Bureau T."/>
            <person name="Miyao A."/>
            <person name="Hirochika H."/>
            <person name="Nishikawa T."/>
            <person name="Kadowaki K."/>
            <person name="Sugiura M."/>
            <person name="Burr B."/>
            <person name="Sasaki T."/>
        </authorList>
    </citation>
    <scope>NUCLEOTIDE SEQUENCE [LARGE SCALE GENOMIC DNA]</scope>
    <source>
        <strain evidence="3">cv. Nipponbare</strain>
    </source>
</reference>